<gene>
    <name evidence="10" type="ORF">MNB_SM-7-1424</name>
</gene>
<feature type="coiled-coil region" evidence="6">
    <location>
        <begin position="194"/>
        <end position="228"/>
    </location>
</feature>
<name>A0A1W1BWG0_9ZZZZ</name>
<keyword evidence="3" id="KW-0228">DNA excision</keyword>
<dbReference type="InterPro" id="IPR001162">
    <property type="entry name" value="UvrC_RNase_H_dom"/>
</dbReference>
<dbReference type="InterPro" id="IPR001943">
    <property type="entry name" value="UVR_dom"/>
</dbReference>
<evidence type="ECO:0000259" key="8">
    <source>
        <dbReference type="PROSITE" id="PS50164"/>
    </source>
</evidence>
<evidence type="ECO:0000259" key="7">
    <source>
        <dbReference type="PROSITE" id="PS50151"/>
    </source>
</evidence>
<dbReference type="PANTHER" id="PTHR30562">
    <property type="entry name" value="UVRC/OXIDOREDUCTASE"/>
    <property type="match status" value="1"/>
</dbReference>
<dbReference type="SMART" id="SM00465">
    <property type="entry name" value="GIYc"/>
    <property type="match status" value="1"/>
</dbReference>
<keyword evidence="5" id="KW-0234">DNA repair</keyword>
<dbReference type="PROSITE" id="PS50165">
    <property type="entry name" value="UVRC"/>
    <property type="match status" value="1"/>
</dbReference>
<dbReference type="InterPro" id="IPR038476">
    <property type="entry name" value="UvrC_RNase_H_dom_sf"/>
</dbReference>
<proteinExistence type="inferred from homology"/>
<dbReference type="SUPFAM" id="SSF46600">
    <property type="entry name" value="C-terminal UvrC-binding domain of UvrB"/>
    <property type="match status" value="1"/>
</dbReference>
<evidence type="ECO:0000256" key="5">
    <source>
        <dbReference type="ARBA" id="ARBA00023204"/>
    </source>
</evidence>
<dbReference type="Gene3D" id="1.10.150.20">
    <property type="entry name" value="5' to 3' exonuclease, C-terminal subdomain"/>
    <property type="match status" value="1"/>
</dbReference>
<dbReference type="InterPro" id="IPR050066">
    <property type="entry name" value="UvrABC_protein_C"/>
</dbReference>
<reference evidence="10" key="1">
    <citation type="submission" date="2016-10" db="EMBL/GenBank/DDBJ databases">
        <authorList>
            <person name="de Groot N.N."/>
        </authorList>
    </citation>
    <scope>NUCLEOTIDE SEQUENCE</scope>
</reference>
<dbReference type="CDD" id="cd10434">
    <property type="entry name" value="GIY-YIG_UvrC_Cho"/>
    <property type="match status" value="1"/>
</dbReference>
<evidence type="ECO:0000256" key="3">
    <source>
        <dbReference type="ARBA" id="ARBA00022769"/>
    </source>
</evidence>
<keyword evidence="2" id="KW-0227">DNA damage</keyword>
<dbReference type="InterPro" id="IPR035901">
    <property type="entry name" value="GIY-YIG_endonuc_sf"/>
</dbReference>
<dbReference type="Pfam" id="PF01541">
    <property type="entry name" value="GIY-YIG"/>
    <property type="match status" value="1"/>
</dbReference>
<evidence type="ECO:0000313" key="10">
    <source>
        <dbReference type="EMBL" id="SFV57856.1"/>
    </source>
</evidence>
<dbReference type="Pfam" id="PF02151">
    <property type="entry name" value="UVR"/>
    <property type="match status" value="1"/>
</dbReference>
<dbReference type="PANTHER" id="PTHR30562:SF1">
    <property type="entry name" value="UVRABC SYSTEM PROTEIN C"/>
    <property type="match status" value="1"/>
</dbReference>
<dbReference type="Gene3D" id="3.30.420.340">
    <property type="entry name" value="UvrC, RNAse H endonuclease domain"/>
    <property type="match status" value="1"/>
</dbReference>
<dbReference type="AlphaFoldDB" id="A0A1W1BWG0"/>
<dbReference type="InterPro" id="IPR010994">
    <property type="entry name" value="RuvA_2-like"/>
</dbReference>
<keyword evidence="4" id="KW-0267">Excision nuclease</keyword>
<dbReference type="Pfam" id="PF08459">
    <property type="entry name" value="UvrC_RNaseH_dom"/>
    <property type="match status" value="1"/>
</dbReference>
<dbReference type="PROSITE" id="PS50164">
    <property type="entry name" value="GIY_YIG"/>
    <property type="match status" value="1"/>
</dbReference>
<dbReference type="Gene3D" id="3.40.1440.10">
    <property type="entry name" value="GIY-YIG endonuclease"/>
    <property type="match status" value="1"/>
</dbReference>
<evidence type="ECO:0000256" key="1">
    <source>
        <dbReference type="ARBA" id="ARBA00022490"/>
    </source>
</evidence>
<sequence>MSKELLEQKIKNLPKQPGVYQYFDQKGRLLYVGKAKNLSNRVKSYWNFAPLRPSSNLSLRIKKMISEATDLEYIVVKSEHDALLLENSLIKQLNPKYNILLRDDKTYPYIYIDLSPSYPRFDITRKIIDSKDIKYFGPYSVGARDILDSIYELCKLVQKKSCLKGGKACLFYQIKRCLAPCEFDISRELYDKEIEKAQNFIKDKRALIKKLKERMAFYAEELRFEEAGELRDRIERIERSSIQSDIDLASSENYDIFVVEHDEVRSVVVRLFMREGKIISSSYDSVMIKENFDKYELLSRSILNFYAYTRPPVVAPILLNLQLEDAELIEEYLTKEFGKKVHIALPKRGVKRQLVDLALLNAKEILRQSKEKRKDQIQEEIKELFMLEHTPQRIECFDNSHLAGKATVGAMVVWEENAFKKSEYRHYHLEAKDEYAQMREMLLRRVESFDKNPPPDLWVIDGGATLLNLATDIIQSSGANVDIIAIAKEKIDAKAHRAKGKAKDIIHTKEGELRLASNDKRLHFIQRLRDEAHRFAITFHKKTKLKLDKESNLLNIKGISEAKVKRLLDYFGTFEAIKVASFEEISTILNSQDAKIIKKLYK</sequence>
<dbReference type="SUPFAM" id="SSF82771">
    <property type="entry name" value="GIY-YIG endonuclease"/>
    <property type="match status" value="1"/>
</dbReference>
<dbReference type="InterPro" id="IPR036876">
    <property type="entry name" value="UVR_dom_sf"/>
</dbReference>
<dbReference type="HAMAP" id="MF_00203">
    <property type="entry name" value="UvrC"/>
    <property type="match status" value="1"/>
</dbReference>
<feature type="domain" description="GIY-YIG" evidence="8">
    <location>
        <begin position="15"/>
        <end position="99"/>
    </location>
</feature>
<dbReference type="GO" id="GO:0006289">
    <property type="term" value="P:nucleotide-excision repair"/>
    <property type="evidence" value="ECO:0007669"/>
    <property type="project" value="InterPro"/>
</dbReference>
<accession>A0A1W1BWG0</accession>
<evidence type="ECO:0000256" key="6">
    <source>
        <dbReference type="SAM" id="Coils"/>
    </source>
</evidence>
<dbReference type="SUPFAM" id="SSF47781">
    <property type="entry name" value="RuvA domain 2-like"/>
    <property type="match status" value="1"/>
</dbReference>
<dbReference type="GO" id="GO:0009380">
    <property type="term" value="C:excinuclease repair complex"/>
    <property type="evidence" value="ECO:0007669"/>
    <property type="project" value="InterPro"/>
</dbReference>
<dbReference type="InterPro" id="IPR047296">
    <property type="entry name" value="GIY-YIG_UvrC_Cho"/>
</dbReference>
<feature type="coiled-coil region" evidence="6">
    <location>
        <begin position="359"/>
        <end position="387"/>
    </location>
</feature>
<evidence type="ECO:0000256" key="2">
    <source>
        <dbReference type="ARBA" id="ARBA00022763"/>
    </source>
</evidence>
<dbReference type="Gene3D" id="4.10.860.10">
    <property type="entry name" value="UVR domain"/>
    <property type="match status" value="1"/>
</dbReference>
<dbReference type="PROSITE" id="PS50151">
    <property type="entry name" value="UVR"/>
    <property type="match status" value="1"/>
</dbReference>
<dbReference type="Pfam" id="PF22920">
    <property type="entry name" value="UvrC_RNaseH"/>
    <property type="match status" value="1"/>
</dbReference>
<keyword evidence="1" id="KW-0963">Cytoplasm</keyword>
<dbReference type="NCBIfam" id="TIGR00194">
    <property type="entry name" value="uvrC"/>
    <property type="match status" value="1"/>
</dbReference>
<feature type="domain" description="UVR" evidence="7">
    <location>
        <begin position="205"/>
        <end position="240"/>
    </location>
</feature>
<evidence type="ECO:0000256" key="4">
    <source>
        <dbReference type="ARBA" id="ARBA00022881"/>
    </source>
</evidence>
<organism evidence="10">
    <name type="scientific">hydrothermal vent metagenome</name>
    <dbReference type="NCBI Taxonomy" id="652676"/>
    <lineage>
        <taxon>unclassified sequences</taxon>
        <taxon>metagenomes</taxon>
        <taxon>ecological metagenomes</taxon>
    </lineage>
</organism>
<feature type="domain" description="UvrC family homology region profile" evidence="9">
    <location>
        <begin position="271"/>
        <end position="474"/>
    </location>
</feature>
<dbReference type="FunFam" id="3.40.1440.10:FF:000001">
    <property type="entry name" value="UvrABC system protein C"/>
    <property type="match status" value="1"/>
</dbReference>
<keyword evidence="6" id="KW-0175">Coiled coil</keyword>
<dbReference type="InterPro" id="IPR004791">
    <property type="entry name" value="UvrC"/>
</dbReference>
<protein>
    <submittedName>
        <fullName evidence="10">Excinuclease ABC subunit C</fullName>
    </submittedName>
</protein>
<evidence type="ECO:0000259" key="9">
    <source>
        <dbReference type="PROSITE" id="PS50165"/>
    </source>
</evidence>
<dbReference type="EMBL" id="FPHB01000041">
    <property type="protein sequence ID" value="SFV57856.1"/>
    <property type="molecule type" value="Genomic_DNA"/>
</dbReference>
<dbReference type="GO" id="GO:0009381">
    <property type="term" value="F:excinuclease ABC activity"/>
    <property type="evidence" value="ECO:0007669"/>
    <property type="project" value="InterPro"/>
</dbReference>
<dbReference type="InterPro" id="IPR000305">
    <property type="entry name" value="GIY-YIG_endonuc"/>
</dbReference>